<name>A0A7W6IKP6_9HYPH</name>
<dbReference type="SMART" id="SM00347">
    <property type="entry name" value="HTH_MARR"/>
    <property type="match status" value="1"/>
</dbReference>
<organism evidence="2 3">
    <name type="scientific">Devosia subaequoris</name>
    <dbReference type="NCBI Taxonomy" id="395930"/>
    <lineage>
        <taxon>Bacteria</taxon>
        <taxon>Pseudomonadati</taxon>
        <taxon>Pseudomonadota</taxon>
        <taxon>Alphaproteobacteria</taxon>
        <taxon>Hyphomicrobiales</taxon>
        <taxon>Devosiaceae</taxon>
        <taxon>Devosia</taxon>
    </lineage>
</organism>
<dbReference type="InterPro" id="IPR039422">
    <property type="entry name" value="MarR/SlyA-like"/>
</dbReference>
<dbReference type="Gene3D" id="1.10.10.10">
    <property type="entry name" value="Winged helix-like DNA-binding domain superfamily/Winged helix DNA-binding domain"/>
    <property type="match status" value="1"/>
</dbReference>
<feature type="domain" description="HTH marR-type" evidence="1">
    <location>
        <begin position="1"/>
        <end position="142"/>
    </location>
</feature>
<dbReference type="GO" id="GO:0006950">
    <property type="term" value="P:response to stress"/>
    <property type="evidence" value="ECO:0007669"/>
    <property type="project" value="TreeGrafter"/>
</dbReference>
<evidence type="ECO:0000259" key="1">
    <source>
        <dbReference type="PROSITE" id="PS50995"/>
    </source>
</evidence>
<dbReference type="GO" id="GO:0003677">
    <property type="term" value="F:DNA binding"/>
    <property type="evidence" value="ECO:0007669"/>
    <property type="project" value="UniProtKB-KW"/>
</dbReference>
<dbReference type="InterPro" id="IPR000835">
    <property type="entry name" value="HTH_MarR-typ"/>
</dbReference>
<dbReference type="Pfam" id="PF12802">
    <property type="entry name" value="MarR_2"/>
    <property type="match status" value="1"/>
</dbReference>
<comment type="caution">
    <text evidence="2">The sequence shown here is derived from an EMBL/GenBank/DDBJ whole genome shotgun (WGS) entry which is preliminary data.</text>
</comment>
<dbReference type="PANTHER" id="PTHR33164:SF104">
    <property type="entry name" value="TRANSCRIPTIONAL REGULATORY PROTEIN"/>
    <property type="match status" value="1"/>
</dbReference>
<dbReference type="SUPFAM" id="SSF46785">
    <property type="entry name" value="Winged helix' DNA-binding domain"/>
    <property type="match status" value="1"/>
</dbReference>
<dbReference type="InterPro" id="IPR036390">
    <property type="entry name" value="WH_DNA-bd_sf"/>
</dbReference>
<evidence type="ECO:0000313" key="3">
    <source>
        <dbReference type="Proteomes" id="UP000547011"/>
    </source>
</evidence>
<keyword evidence="3" id="KW-1185">Reference proteome</keyword>
<keyword evidence="2" id="KW-0238">DNA-binding</keyword>
<dbReference type="Proteomes" id="UP000547011">
    <property type="component" value="Unassembled WGS sequence"/>
</dbReference>
<reference evidence="2 3" key="1">
    <citation type="submission" date="2020-08" db="EMBL/GenBank/DDBJ databases">
        <title>Genomic Encyclopedia of Type Strains, Phase IV (KMG-IV): sequencing the most valuable type-strain genomes for metagenomic binning, comparative biology and taxonomic classification.</title>
        <authorList>
            <person name="Goeker M."/>
        </authorList>
    </citation>
    <scope>NUCLEOTIDE SEQUENCE [LARGE SCALE GENOMIC DNA]</scope>
    <source>
        <strain evidence="2 3">DSM 23447</strain>
    </source>
</reference>
<dbReference type="EMBL" id="JACIEW010000002">
    <property type="protein sequence ID" value="MBB4051420.1"/>
    <property type="molecule type" value="Genomic_DNA"/>
</dbReference>
<dbReference type="PANTHER" id="PTHR33164">
    <property type="entry name" value="TRANSCRIPTIONAL REGULATOR, MARR FAMILY"/>
    <property type="match status" value="1"/>
</dbReference>
<dbReference type="AlphaFoldDB" id="A0A7W6IKP6"/>
<dbReference type="PRINTS" id="PR00598">
    <property type="entry name" value="HTHMARR"/>
</dbReference>
<dbReference type="PROSITE" id="PS50995">
    <property type="entry name" value="HTH_MARR_2"/>
    <property type="match status" value="1"/>
</dbReference>
<dbReference type="InterPro" id="IPR036388">
    <property type="entry name" value="WH-like_DNA-bd_sf"/>
</dbReference>
<dbReference type="RefSeq" id="WP_183310180.1">
    <property type="nucleotide sequence ID" value="NZ_JACIEW010000002.1"/>
</dbReference>
<sequence>MTDNERQRSAWSQLLSTHALTLRVIEGKLKAAGQPPLAWYDLLLELERAGGEMRIGDLAERLVVERYNMTRLLDRMSDDGLVERRPDPTDRRGALAVITPAGMARRADMWPHYRTAIDEAFSDALTGVEAAALAATLRKVKAHLKRD</sequence>
<protein>
    <submittedName>
        <fullName evidence="2">DNA-binding MarR family transcriptional regulator</fullName>
    </submittedName>
</protein>
<dbReference type="GO" id="GO:0003700">
    <property type="term" value="F:DNA-binding transcription factor activity"/>
    <property type="evidence" value="ECO:0007669"/>
    <property type="project" value="InterPro"/>
</dbReference>
<proteinExistence type="predicted"/>
<accession>A0A7W6IKP6</accession>
<evidence type="ECO:0000313" key="2">
    <source>
        <dbReference type="EMBL" id="MBB4051420.1"/>
    </source>
</evidence>
<gene>
    <name evidence="2" type="ORF">GGR20_001056</name>
</gene>